<reference evidence="8" key="1">
    <citation type="journal article" date="2019" name="Int. J. Syst. Evol. Microbiol.">
        <title>The Global Catalogue of Microorganisms (GCM) 10K type strain sequencing project: providing services to taxonomists for standard genome sequencing and annotation.</title>
        <authorList>
            <consortium name="The Broad Institute Genomics Platform"/>
            <consortium name="The Broad Institute Genome Sequencing Center for Infectious Disease"/>
            <person name="Wu L."/>
            <person name="Ma J."/>
        </authorList>
    </citation>
    <scope>NUCLEOTIDE SEQUENCE [LARGE SCALE GENOMIC DNA]</scope>
    <source>
        <strain evidence="8">DFY28</strain>
    </source>
</reference>
<evidence type="ECO:0000256" key="5">
    <source>
        <dbReference type="ARBA" id="ARBA00023136"/>
    </source>
</evidence>
<keyword evidence="5 6" id="KW-0472">Membrane</keyword>
<evidence type="ECO:0000313" key="7">
    <source>
        <dbReference type="EMBL" id="MFD1784011.1"/>
    </source>
</evidence>
<comment type="caution">
    <text evidence="6">Lacks conserved residue(s) required for the propagation of feature annotation.</text>
</comment>
<organism evidence="7 8">
    <name type="scientific">Phenylobacterium terrae</name>
    <dbReference type="NCBI Taxonomy" id="2665495"/>
    <lineage>
        <taxon>Bacteria</taxon>
        <taxon>Pseudomonadati</taxon>
        <taxon>Pseudomonadota</taxon>
        <taxon>Alphaproteobacteria</taxon>
        <taxon>Caulobacterales</taxon>
        <taxon>Caulobacteraceae</taxon>
        <taxon>Phenylobacterium</taxon>
    </lineage>
</organism>
<dbReference type="PROSITE" id="PS50895">
    <property type="entry name" value="SURF1"/>
    <property type="match status" value="1"/>
</dbReference>
<comment type="caution">
    <text evidence="7">The sequence shown here is derived from an EMBL/GenBank/DDBJ whole genome shotgun (WGS) entry which is preliminary data.</text>
</comment>
<dbReference type="InterPro" id="IPR002994">
    <property type="entry name" value="Surf1/Shy1"/>
</dbReference>
<dbReference type="Proteomes" id="UP001597237">
    <property type="component" value="Unassembled WGS sequence"/>
</dbReference>
<keyword evidence="4 6" id="KW-1133">Transmembrane helix</keyword>
<dbReference type="CDD" id="cd06662">
    <property type="entry name" value="SURF1"/>
    <property type="match status" value="1"/>
</dbReference>
<keyword evidence="6" id="KW-1003">Cell membrane</keyword>
<protein>
    <recommendedName>
        <fullName evidence="6">SURF1-like protein</fullName>
    </recommendedName>
</protein>
<evidence type="ECO:0000256" key="3">
    <source>
        <dbReference type="ARBA" id="ARBA00022692"/>
    </source>
</evidence>
<sequence>MSRRIPLGLTAAVLIALAILIGLGAWQLQRLAWKQDLLDRIAALENAPPIPAEQALARIAGGQDMDFHRVRAVCPGLAQAPWLELYGLHEGQSGVRLISACRLEAGPYRSVLVDRGFVLDTISSRPPRDAAASEPVTVDAVIRTPEAPSLFAAANTEQRWFRRDIPGMARALGAPAPAPVFLMAETSTNPQWGALKPLPVPSGITNRHMEYALTWFGLAGALLAVYAAVLWRRWKVR</sequence>
<evidence type="ECO:0000256" key="2">
    <source>
        <dbReference type="ARBA" id="ARBA00007165"/>
    </source>
</evidence>
<comment type="similarity">
    <text evidence="2 6">Belongs to the SURF1 family.</text>
</comment>
<comment type="subcellular location">
    <subcellularLocation>
        <location evidence="6">Cell membrane</location>
        <topology evidence="6">Multi-pass membrane protein</topology>
    </subcellularLocation>
    <subcellularLocation>
        <location evidence="1">Membrane</location>
    </subcellularLocation>
</comment>
<dbReference type="InterPro" id="IPR045214">
    <property type="entry name" value="Surf1/Surf4"/>
</dbReference>
<evidence type="ECO:0000313" key="8">
    <source>
        <dbReference type="Proteomes" id="UP001597237"/>
    </source>
</evidence>
<name>A0ABW4N1Y2_9CAUL</name>
<dbReference type="PANTHER" id="PTHR23427">
    <property type="entry name" value="SURFEIT LOCUS PROTEIN"/>
    <property type="match status" value="1"/>
</dbReference>
<evidence type="ECO:0000256" key="1">
    <source>
        <dbReference type="ARBA" id="ARBA00004370"/>
    </source>
</evidence>
<dbReference type="Pfam" id="PF02104">
    <property type="entry name" value="SURF1"/>
    <property type="match status" value="1"/>
</dbReference>
<keyword evidence="8" id="KW-1185">Reference proteome</keyword>
<dbReference type="RefSeq" id="WP_377282801.1">
    <property type="nucleotide sequence ID" value="NZ_JBHRSI010000008.1"/>
</dbReference>
<feature type="transmembrane region" description="Helical" evidence="6">
    <location>
        <begin position="211"/>
        <end position="231"/>
    </location>
</feature>
<evidence type="ECO:0000256" key="6">
    <source>
        <dbReference type="RuleBase" id="RU363076"/>
    </source>
</evidence>
<dbReference type="PANTHER" id="PTHR23427:SF2">
    <property type="entry name" value="SURFEIT LOCUS PROTEIN 1"/>
    <property type="match status" value="1"/>
</dbReference>
<keyword evidence="3 6" id="KW-0812">Transmembrane</keyword>
<gene>
    <name evidence="7" type="ORF">ACFSC0_11450</name>
</gene>
<proteinExistence type="inferred from homology"/>
<dbReference type="EMBL" id="JBHUEY010000001">
    <property type="protein sequence ID" value="MFD1784011.1"/>
    <property type="molecule type" value="Genomic_DNA"/>
</dbReference>
<accession>A0ABW4N1Y2</accession>
<evidence type="ECO:0000256" key="4">
    <source>
        <dbReference type="ARBA" id="ARBA00022989"/>
    </source>
</evidence>